<organism evidence="1">
    <name type="scientific">Rhizophora mucronata</name>
    <name type="common">Asiatic mangrove</name>
    <dbReference type="NCBI Taxonomy" id="61149"/>
    <lineage>
        <taxon>Eukaryota</taxon>
        <taxon>Viridiplantae</taxon>
        <taxon>Streptophyta</taxon>
        <taxon>Embryophyta</taxon>
        <taxon>Tracheophyta</taxon>
        <taxon>Spermatophyta</taxon>
        <taxon>Magnoliopsida</taxon>
        <taxon>eudicotyledons</taxon>
        <taxon>Gunneridae</taxon>
        <taxon>Pentapetalae</taxon>
        <taxon>rosids</taxon>
        <taxon>fabids</taxon>
        <taxon>Malpighiales</taxon>
        <taxon>Rhizophoraceae</taxon>
        <taxon>Rhizophora</taxon>
    </lineage>
</organism>
<dbReference type="EMBL" id="GGEC01019937">
    <property type="protein sequence ID" value="MBX00421.1"/>
    <property type="molecule type" value="Transcribed_RNA"/>
</dbReference>
<accession>A0A2P2K3X3</accession>
<proteinExistence type="predicted"/>
<evidence type="ECO:0000313" key="1">
    <source>
        <dbReference type="EMBL" id="MBX00421.1"/>
    </source>
</evidence>
<sequence>MLTPCSNNFIFDRLFNIPITATSTTCLPQRFSITILTMHPQPKRVCIQLYA</sequence>
<protein>
    <submittedName>
        <fullName evidence="1">Uncharacterized protein</fullName>
    </submittedName>
</protein>
<name>A0A2P2K3X3_RHIMU</name>
<reference evidence="1" key="1">
    <citation type="submission" date="2018-02" db="EMBL/GenBank/DDBJ databases">
        <title>Rhizophora mucronata_Transcriptome.</title>
        <authorList>
            <person name="Meera S.P."/>
            <person name="Sreeshan A."/>
            <person name="Augustine A."/>
        </authorList>
    </citation>
    <scope>NUCLEOTIDE SEQUENCE</scope>
    <source>
        <tissue evidence="1">Leaf</tissue>
    </source>
</reference>
<dbReference type="AlphaFoldDB" id="A0A2P2K3X3"/>